<keyword evidence="1" id="KW-0808">Transferase</keyword>
<evidence type="ECO:0000256" key="1">
    <source>
        <dbReference type="ARBA" id="ARBA00022679"/>
    </source>
</evidence>
<dbReference type="SUPFAM" id="SSF53756">
    <property type="entry name" value="UDP-Glycosyltransferase/glycogen phosphorylase"/>
    <property type="match status" value="1"/>
</dbReference>
<proteinExistence type="predicted"/>
<dbReference type="PANTHER" id="PTHR46401">
    <property type="entry name" value="GLYCOSYLTRANSFERASE WBBK-RELATED"/>
    <property type="match status" value="1"/>
</dbReference>
<sequence length="81" mass="8875">CGVPVITSNVSAVSEVASDAAILINPYDVESIADGITKVLKDENLREKLISKGLSRIKLFNPKDVTKEIFETYKKVLSSHK</sequence>
<evidence type="ECO:0000259" key="2">
    <source>
        <dbReference type="Pfam" id="PF00534"/>
    </source>
</evidence>
<dbReference type="Gene3D" id="3.40.50.2000">
    <property type="entry name" value="Glycogen Phosphorylase B"/>
    <property type="match status" value="1"/>
</dbReference>
<feature type="non-terminal residue" evidence="3">
    <location>
        <position position="1"/>
    </location>
</feature>
<dbReference type="Pfam" id="PF00534">
    <property type="entry name" value="Glycos_transf_1"/>
    <property type="match status" value="1"/>
</dbReference>
<dbReference type="InterPro" id="IPR001296">
    <property type="entry name" value="Glyco_trans_1"/>
</dbReference>
<accession>X1EVD1</accession>
<organism evidence="3">
    <name type="scientific">marine sediment metagenome</name>
    <dbReference type="NCBI Taxonomy" id="412755"/>
    <lineage>
        <taxon>unclassified sequences</taxon>
        <taxon>metagenomes</taxon>
        <taxon>ecological metagenomes</taxon>
    </lineage>
</organism>
<dbReference type="AlphaFoldDB" id="X1EVD1"/>
<dbReference type="EMBL" id="BARU01003172">
    <property type="protein sequence ID" value="GAH21134.1"/>
    <property type="molecule type" value="Genomic_DNA"/>
</dbReference>
<gene>
    <name evidence="3" type="ORF">S03H2_07016</name>
</gene>
<evidence type="ECO:0000313" key="3">
    <source>
        <dbReference type="EMBL" id="GAH21134.1"/>
    </source>
</evidence>
<dbReference type="GO" id="GO:0016757">
    <property type="term" value="F:glycosyltransferase activity"/>
    <property type="evidence" value="ECO:0007669"/>
    <property type="project" value="InterPro"/>
</dbReference>
<feature type="domain" description="Glycosyl transferase family 1" evidence="2">
    <location>
        <begin position="1"/>
        <end position="53"/>
    </location>
</feature>
<protein>
    <recommendedName>
        <fullName evidence="2">Glycosyl transferase family 1 domain-containing protein</fullName>
    </recommendedName>
</protein>
<comment type="caution">
    <text evidence="3">The sequence shown here is derived from an EMBL/GenBank/DDBJ whole genome shotgun (WGS) entry which is preliminary data.</text>
</comment>
<dbReference type="PANTHER" id="PTHR46401:SF2">
    <property type="entry name" value="GLYCOSYLTRANSFERASE WBBK-RELATED"/>
    <property type="match status" value="1"/>
</dbReference>
<reference evidence="3" key="1">
    <citation type="journal article" date="2014" name="Front. Microbiol.">
        <title>High frequency of phylogenetically diverse reductive dehalogenase-homologous genes in deep subseafloor sedimentary metagenomes.</title>
        <authorList>
            <person name="Kawai M."/>
            <person name="Futagami T."/>
            <person name="Toyoda A."/>
            <person name="Takaki Y."/>
            <person name="Nishi S."/>
            <person name="Hori S."/>
            <person name="Arai W."/>
            <person name="Tsubouchi T."/>
            <person name="Morono Y."/>
            <person name="Uchiyama I."/>
            <person name="Ito T."/>
            <person name="Fujiyama A."/>
            <person name="Inagaki F."/>
            <person name="Takami H."/>
        </authorList>
    </citation>
    <scope>NUCLEOTIDE SEQUENCE</scope>
    <source>
        <strain evidence="3">Expedition CK06-06</strain>
    </source>
</reference>
<name>X1EVD1_9ZZZZ</name>